<feature type="domain" description="ABC transporter" evidence="9">
    <location>
        <begin position="269"/>
        <end position="530"/>
    </location>
</feature>
<dbReference type="EMBL" id="AFNH02000912">
    <property type="protein sequence ID" value="EZG53101.1"/>
    <property type="molecule type" value="Genomic_DNA"/>
</dbReference>
<dbReference type="Pfam" id="PF00664">
    <property type="entry name" value="ABC_membrane"/>
    <property type="match status" value="1"/>
</dbReference>
<dbReference type="SMART" id="SM00382">
    <property type="entry name" value="AAA"/>
    <property type="match status" value="1"/>
</dbReference>
<dbReference type="GO" id="GO:0140359">
    <property type="term" value="F:ABC-type transporter activity"/>
    <property type="evidence" value="ECO:0007669"/>
    <property type="project" value="InterPro"/>
</dbReference>
<evidence type="ECO:0000256" key="8">
    <source>
        <dbReference type="SAM" id="Phobius"/>
    </source>
</evidence>
<dbReference type="InterPro" id="IPR027417">
    <property type="entry name" value="P-loop_NTPase"/>
</dbReference>
<evidence type="ECO:0000256" key="3">
    <source>
        <dbReference type="ARBA" id="ARBA00022692"/>
    </source>
</evidence>
<dbReference type="InterPro" id="IPR017871">
    <property type="entry name" value="ABC_transporter-like_CS"/>
</dbReference>
<organism evidence="11 12">
    <name type="scientific">Gregarina niphandrodes</name>
    <name type="common">Septate eugregarine</name>
    <dbReference type="NCBI Taxonomy" id="110365"/>
    <lineage>
        <taxon>Eukaryota</taxon>
        <taxon>Sar</taxon>
        <taxon>Alveolata</taxon>
        <taxon>Apicomplexa</taxon>
        <taxon>Conoidasida</taxon>
        <taxon>Gregarinasina</taxon>
        <taxon>Eugregarinorida</taxon>
        <taxon>Gregarinidae</taxon>
        <taxon>Gregarina</taxon>
    </lineage>
</organism>
<dbReference type="PROSITE" id="PS50929">
    <property type="entry name" value="ABC_TM1F"/>
    <property type="match status" value="1"/>
</dbReference>
<dbReference type="GO" id="GO:0005524">
    <property type="term" value="F:ATP binding"/>
    <property type="evidence" value="ECO:0007669"/>
    <property type="project" value="UniProtKB-KW"/>
</dbReference>
<dbReference type="GeneID" id="22914297"/>
<evidence type="ECO:0000256" key="5">
    <source>
        <dbReference type="ARBA" id="ARBA00022840"/>
    </source>
</evidence>
<dbReference type="GO" id="GO:0016020">
    <property type="term" value="C:membrane"/>
    <property type="evidence" value="ECO:0007669"/>
    <property type="project" value="UniProtKB-SubCell"/>
</dbReference>
<dbReference type="SUPFAM" id="SSF52540">
    <property type="entry name" value="P-loop containing nucleoside triphosphate hydrolases"/>
    <property type="match status" value="1"/>
</dbReference>
<keyword evidence="5 11" id="KW-0067">ATP-binding</keyword>
<dbReference type="InterPro" id="IPR003593">
    <property type="entry name" value="AAA+_ATPase"/>
</dbReference>
<dbReference type="Gene3D" id="1.20.1560.10">
    <property type="entry name" value="ABC transporter type 1, transmembrane domain"/>
    <property type="match status" value="1"/>
</dbReference>
<evidence type="ECO:0000256" key="2">
    <source>
        <dbReference type="ARBA" id="ARBA00022448"/>
    </source>
</evidence>
<keyword evidence="2" id="KW-0813">Transport</keyword>
<dbReference type="FunFam" id="3.40.50.300:FF:000836">
    <property type="entry name" value="ABC transporter B family member 25"/>
    <property type="match status" value="1"/>
</dbReference>
<evidence type="ECO:0000256" key="7">
    <source>
        <dbReference type="ARBA" id="ARBA00023136"/>
    </source>
</evidence>
<evidence type="ECO:0000313" key="11">
    <source>
        <dbReference type="EMBL" id="EZG53101.1"/>
    </source>
</evidence>
<dbReference type="PROSITE" id="PS00211">
    <property type="entry name" value="ABC_TRANSPORTER_1"/>
    <property type="match status" value="1"/>
</dbReference>
<dbReference type="Gene3D" id="3.40.50.300">
    <property type="entry name" value="P-loop containing nucleotide triphosphate hydrolases"/>
    <property type="match status" value="1"/>
</dbReference>
<dbReference type="AlphaFoldDB" id="A0A023B2G9"/>
<evidence type="ECO:0000256" key="6">
    <source>
        <dbReference type="ARBA" id="ARBA00022989"/>
    </source>
</evidence>
<keyword evidence="6 8" id="KW-1133">Transmembrane helix</keyword>
<dbReference type="Proteomes" id="UP000019763">
    <property type="component" value="Unassembled WGS sequence"/>
</dbReference>
<evidence type="ECO:0000256" key="4">
    <source>
        <dbReference type="ARBA" id="ARBA00022741"/>
    </source>
</evidence>
<dbReference type="CDD" id="cd18578">
    <property type="entry name" value="ABC_6TM_Pgp_ABCB1_D2_like"/>
    <property type="match status" value="1"/>
</dbReference>
<feature type="transmembrane region" description="Helical" evidence="8">
    <location>
        <begin position="58"/>
        <end position="76"/>
    </location>
</feature>
<gene>
    <name evidence="11" type="ORF">GNI_122210</name>
</gene>
<dbReference type="RefSeq" id="XP_011131876.1">
    <property type="nucleotide sequence ID" value="XM_011133574.1"/>
</dbReference>
<dbReference type="GO" id="GO:0016887">
    <property type="term" value="F:ATP hydrolysis activity"/>
    <property type="evidence" value="ECO:0007669"/>
    <property type="project" value="InterPro"/>
</dbReference>
<evidence type="ECO:0000259" key="10">
    <source>
        <dbReference type="PROSITE" id="PS50929"/>
    </source>
</evidence>
<dbReference type="eggNOG" id="KOG0055">
    <property type="taxonomic scope" value="Eukaryota"/>
</dbReference>
<dbReference type="CDD" id="cd03249">
    <property type="entry name" value="ABC_MTABC3_MDL1_MDL2"/>
    <property type="match status" value="1"/>
</dbReference>
<keyword evidence="4" id="KW-0547">Nucleotide-binding</keyword>
<evidence type="ECO:0000256" key="1">
    <source>
        <dbReference type="ARBA" id="ARBA00004141"/>
    </source>
</evidence>
<comment type="caution">
    <text evidence="11">The sequence shown here is derived from an EMBL/GenBank/DDBJ whole genome shotgun (WGS) entry which is preliminary data.</text>
</comment>
<dbReference type="PANTHER" id="PTHR24221:SF620">
    <property type="entry name" value="ABC TRANSMEMBRANE TYPE-1 DOMAIN-CONTAINING PROTEIN"/>
    <property type="match status" value="1"/>
</dbReference>
<reference evidence="11" key="1">
    <citation type="submission" date="2013-12" db="EMBL/GenBank/DDBJ databases">
        <authorList>
            <person name="Omoto C.K."/>
            <person name="Sibley D."/>
            <person name="Venepally P."/>
            <person name="Hadjithomas M."/>
            <person name="Karamycheva S."/>
            <person name="Brunk B."/>
            <person name="Roos D."/>
            <person name="Caler E."/>
            <person name="Lorenzi H."/>
        </authorList>
    </citation>
    <scope>NUCLEOTIDE SEQUENCE</scope>
</reference>
<sequence length="533" mass="57935">MLSNSYYITELLRVRVVESFLHQEIGFFDNTKKAGGAYLADVVAADPKLVATNVCNNMVIIISTISALTAALIVGFIASPKLAGVAIATFVFMAPGAVLESQVTMSGDSSSLSEEDIARGEVDVDTTAYILLESMQNIKTVQAYSLQELMLDRYCKLLHEEMIQGYKRGAVTGAAWGLSQFLQFACQAVLMWYGARLVSNGELDTSGMMRGSLSLMMAAMSLGMNAMFAGDYGAAKKAASRLYELMDRSSRVDSRDASGQHILALKDSIDLEGIHFRYPMRIDQPVYNGVSFSIKSGETVALVGASGCGKSTAIQLIQRFYVLDNDVYFNAVGKPLKGEAGSGTIRVDNTPIDQLNVQAWRRCIGFVQQEPVLFTTSVKENIALGRFGEDVDQTDIENAAKMANAHNFIEQFEDRYDTNVGKRGGQLSGGQKQRVAIARALVRNPSVLILDEATSALDAESERVVQAALDQVIEQGGRTTIVIAHRLSTIRKANKIVVLLNDGNGSKVVEMGTHDELIRIQDGVYSRLAQLAM</sequence>
<dbReference type="PROSITE" id="PS50893">
    <property type="entry name" value="ABC_TRANSPORTER_2"/>
    <property type="match status" value="1"/>
</dbReference>
<dbReference type="SUPFAM" id="SSF90123">
    <property type="entry name" value="ABC transporter transmembrane region"/>
    <property type="match status" value="1"/>
</dbReference>
<dbReference type="Pfam" id="PF00005">
    <property type="entry name" value="ABC_tran"/>
    <property type="match status" value="1"/>
</dbReference>
<evidence type="ECO:0000313" key="12">
    <source>
        <dbReference type="Proteomes" id="UP000019763"/>
    </source>
</evidence>
<accession>A0A023B2G9</accession>
<dbReference type="VEuPathDB" id="CryptoDB:GNI_122210"/>
<dbReference type="InterPro" id="IPR036640">
    <property type="entry name" value="ABC1_TM_sf"/>
</dbReference>
<keyword evidence="7 8" id="KW-0472">Membrane</keyword>
<protein>
    <submittedName>
        <fullName evidence="11">Transporter ATP-binding cassette domain protein</fullName>
        <ecNumber evidence="11">3.6.3.44</ecNumber>
    </submittedName>
</protein>
<keyword evidence="11" id="KW-0378">Hydrolase</keyword>
<dbReference type="GO" id="GO:0005737">
    <property type="term" value="C:cytoplasm"/>
    <property type="evidence" value="ECO:0007669"/>
    <property type="project" value="UniProtKB-ARBA"/>
</dbReference>
<dbReference type="OMA" id="VHENICY"/>
<name>A0A023B2G9_GRENI</name>
<keyword evidence="12" id="KW-1185">Reference proteome</keyword>
<dbReference type="InterPro" id="IPR003439">
    <property type="entry name" value="ABC_transporter-like_ATP-bd"/>
</dbReference>
<comment type="subcellular location">
    <subcellularLocation>
        <location evidence="1">Membrane</location>
        <topology evidence="1">Multi-pass membrane protein</topology>
    </subcellularLocation>
</comment>
<dbReference type="InterPro" id="IPR039421">
    <property type="entry name" value="Type_1_exporter"/>
</dbReference>
<keyword evidence="3 8" id="KW-0812">Transmembrane</keyword>
<proteinExistence type="predicted"/>
<dbReference type="OrthoDB" id="6500128at2759"/>
<feature type="domain" description="ABC transmembrane type-1" evidence="10">
    <location>
        <begin position="1"/>
        <end position="234"/>
    </location>
</feature>
<evidence type="ECO:0000259" key="9">
    <source>
        <dbReference type="PROSITE" id="PS50893"/>
    </source>
</evidence>
<dbReference type="InterPro" id="IPR011527">
    <property type="entry name" value="ABC1_TM_dom"/>
</dbReference>
<dbReference type="PANTHER" id="PTHR24221">
    <property type="entry name" value="ATP-BINDING CASSETTE SUB-FAMILY B"/>
    <property type="match status" value="1"/>
</dbReference>
<dbReference type="EC" id="3.6.3.44" evidence="11"/>